<keyword evidence="2" id="KW-1185">Reference proteome</keyword>
<dbReference type="EMBL" id="JAEPRD010000029">
    <property type="protein sequence ID" value="KAG2206698.1"/>
    <property type="molecule type" value="Genomic_DNA"/>
</dbReference>
<protein>
    <submittedName>
        <fullName evidence="1">Uncharacterized protein</fullName>
    </submittedName>
</protein>
<dbReference type="AlphaFoldDB" id="A0A8H7RBJ5"/>
<evidence type="ECO:0000313" key="2">
    <source>
        <dbReference type="Proteomes" id="UP000603453"/>
    </source>
</evidence>
<dbReference type="OrthoDB" id="2289963at2759"/>
<evidence type="ECO:0000313" key="1">
    <source>
        <dbReference type="EMBL" id="KAG2206698.1"/>
    </source>
</evidence>
<accession>A0A8H7RBJ5</accession>
<dbReference type="Proteomes" id="UP000603453">
    <property type="component" value="Unassembled WGS sequence"/>
</dbReference>
<gene>
    <name evidence="1" type="ORF">INT47_003640</name>
</gene>
<proteinExistence type="predicted"/>
<organism evidence="1 2">
    <name type="scientific">Mucor saturninus</name>
    <dbReference type="NCBI Taxonomy" id="64648"/>
    <lineage>
        <taxon>Eukaryota</taxon>
        <taxon>Fungi</taxon>
        <taxon>Fungi incertae sedis</taxon>
        <taxon>Mucoromycota</taxon>
        <taxon>Mucoromycotina</taxon>
        <taxon>Mucoromycetes</taxon>
        <taxon>Mucorales</taxon>
        <taxon>Mucorineae</taxon>
        <taxon>Mucoraceae</taxon>
        <taxon>Mucor</taxon>
    </lineage>
</organism>
<sequence length="136" mass="15305">MKRHQKSSYLFDTVKDCSEWGYVLKLCSSIIEELFDSVDTLRTKWGDTVFELANEDGTTDLKIYIGVILDKDVCFGEFSKTNLSNLKYPADKCKVMIEGKNVVNQLICHGVDVCYIPVLEICGSGLHMLEISLVAL</sequence>
<comment type="caution">
    <text evidence="1">The sequence shown here is derived from an EMBL/GenBank/DDBJ whole genome shotgun (WGS) entry which is preliminary data.</text>
</comment>
<name>A0A8H7RBJ5_9FUNG</name>
<reference evidence="1" key="1">
    <citation type="submission" date="2020-12" db="EMBL/GenBank/DDBJ databases">
        <title>Metabolic potential, ecology and presence of endohyphal bacteria is reflected in genomic diversity of Mucoromycotina.</title>
        <authorList>
            <person name="Muszewska A."/>
            <person name="Okrasinska A."/>
            <person name="Steczkiewicz K."/>
            <person name="Drgas O."/>
            <person name="Orlowska M."/>
            <person name="Perlinska-Lenart U."/>
            <person name="Aleksandrzak-Piekarczyk T."/>
            <person name="Szatraj K."/>
            <person name="Zielenkiewicz U."/>
            <person name="Pilsyk S."/>
            <person name="Malc E."/>
            <person name="Mieczkowski P."/>
            <person name="Kruszewska J.S."/>
            <person name="Biernat P."/>
            <person name="Pawlowska J."/>
        </authorList>
    </citation>
    <scope>NUCLEOTIDE SEQUENCE</scope>
    <source>
        <strain evidence="1">WA0000017839</strain>
    </source>
</reference>